<dbReference type="AlphaFoldDB" id="A0A6A5TIL1"/>
<accession>A0A6A5TIL1</accession>
<reference evidence="2" key="1">
    <citation type="journal article" date="2020" name="Stud. Mycol.">
        <title>101 Dothideomycetes genomes: a test case for predicting lifestyles and emergence of pathogens.</title>
        <authorList>
            <person name="Haridas S."/>
            <person name="Albert R."/>
            <person name="Binder M."/>
            <person name="Bloem J."/>
            <person name="Labutti K."/>
            <person name="Salamov A."/>
            <person name="Andreopoulos B."/>
            <person name="Baker S."/>
            <person name="Barry K."/>
            <person name="Bills G."/>
            <person name="Bluhm B."/>
            <person name="Cannon C."/>
            <person name="Castanera R."/>
            <person name="Culley D."/>
            <person name="Daum C."/>
            <person name="Ezra D."/>
            <person name="Gonzalez J."/>
            <person name="Henrissat B."/>
            <person name="Kuo A."/>
            <person name="Liang C."/>
            <person name="Lipzen A."/>
            <person name="Lutzoni F."/>
            <person name="Magnuson J."/>
            <person name="Mondo S."/>
            <person name="Nolan M."/>
            <person name="Ohm R."/>
            <person name="Pangilinan J."/>
            <person name="Park H.-J."/>
            <person name="Ramirez L."/>
            <person name="Alfaro M."/>
            <person name="Sun H."/>
            <person name="Tritt A."/>
            <person name="Yoshinaga Y."/>
            <person name="Zwiers L.-H."/>
            <person name="Turgeon B."/>
            <person name="Goodwin S."/>
            <person name="Spatafora J."/>
            <person name="Crous P."/>
            <person name="Grigoriev I."/>
        </authorList>
    </citation>
    <scope>NUCLEOTIDE SEQUENCE</scope>
    <source>
        <strain evidence="2">CBS 675.92</strain>
    </source>
</reference>
<proteinExistence type="predicted"/>
<dbReference type="Proteomes" id="UP000800035">
    <property type="component" value="Unassembled WGS sequence"/>
</dbReference>
<evidence type="ECO:0000313" key="3">
    <source>
        <dbReference type="Proteomes" id="UP000800035"/>
    </source>
</evidence>
<organism evidence="2 3">
    <name type="scientific">Byssothecium circinans</name>
    <dbReference type="NCBI Taxonomy" id="147558"/>
    <lineage>
        <taxon>Eukaryota</taxon>
        <taxon>Fungi</taxon>
        <taxon>Dikarya</taxon>
        <taxon>Ascomycota</taxon>
        <taxon>Pezizomycotina</taxon>
        <taxon>Dothideomycetes</taxon>
        <taxon>Pleosporomycetidae</taxon>
        <taxon>Pleosporales</taxon>
        <taxon>Massarineae</taxon>
        <taxon>Massarinaceae</taxon>
        <taxon>Byssothecium</taxon>
    </lineage>
</organism>
<gene>
    <name evidence="2" type="ORF">CC80DRAFT_207975</name>
</gene>
<protein>
    <submittedName>
        <fullName evidence="2">Uncharacterized protein</fullName>
    </submittedName>
</protein>
<keyword evidence="3" id="KW-1185">Reference proteome</keyword>
<sequence>MPHQGQMSATTRAAIVTLRCEGRGWVYISTKLANCSPNGASQFFNRVLARAGVDRQTPPGELSLSQLLGLLDDPHERGRRSTNGVGSEKK</sequence>
<evidence type="ECO:0000256" key="1">
    <source>
        <dbReference type="SAM" id="MobiDB-lite"/>
    </source>
</evidence>
<name>A0A6A5TIL1_9PLEO</name>
<evidence type="ECO:0000313" key="2">
    <source>
        <dbReference type="EMBL" id="KAF1951492.1"/>
    </source>
</evidence>
<feature type="compositionally biased region" description="Polar residues" evidence="1">
    <location>
        <begin position="81"/>
        <end position="90"/>
    </location>
</feature>
<dbReference type="OrthoDB" id="3940787at2759"/>
<feature type="region of interest" description="Disordered" evidence="1">
    <location>
        <begin position="70"/>
        <end position="90"/>
    </location>
</feature>
<dbReference type="EMBL" id="ML977017">
    <property type="protein sequence ID" value="KAF1951492.1"/>
    <property type="molecule type" value="Genomic_DNA"/>
</dbReference>